<dbReference type="Proteomes" id="UP001293254">
    <property type="component" value="Unassembled WGS sequence"/>
</dbReference>
<dbReference type="EMBL" id="JACGWO010000004">
    <property type="protein sequence ID" value="KAK4428953.1"/>
    <property type="molecule type" value="Genomic_DNA"/>
</dbReference>
<feature type="compositionally biased region" description="Low complexity" evidence="1">
    <location>
        <begin position="41"/>
        <end position="51"/>
    </location>
</feature>
<evidence type="ECO:0000313" key="3">
    <source>
        <dbReference type="Proteomes" id="UP001293254"/>
    </source>
</evidence>
<protein>
    <submittedName>
        <fullName evidence="2">Uncharacterized protein</fullName>
    </submittedName>
</protein>
<reference evidence="2" key="2">
    <citation type="journal article" date="2024" name="Plant">
        <title>Genomic evolution and insights into agronomic trait innovations of Sesamum species.</title>
        <authorList>
            <person name="Miao H."/>
            <person name="Wang L."/>
            <person name="Qu L."/>
            <person name="Liu H."/>
            <person name="Sun Y."/>
            <person name="Le M."/>
            <person name="Wang Q."/>
            <person name="Wei S."/>
            <person name="Zheng Y."/>
            <person name="Lin W."/>
            <person name="Duan Y."/>
            <person name="Cao H."/>
            <person name="Xiong S."/>
            <person name="Wang X."/>
            <person name="Wei L."/>
            <person name="Li C."/>
            <person name="Ma Q."/>
            <person name="Ju M."/>
            <person name="Zhao R."/>
            <person name="Li G."/>
            <person name="Mu C."/>
            <person name="Tian Q."/>
            <person name="Mei H."/>
            <person name="Zhang T."/>
            <person name="Gao T."/>
            <person name="Zhang H."/>
        </authorList>
    </citation>
    <scope>NUCLEOTIDE SEQUENCE</scope>
    <source>
        <strain evidence="2">3651</strain>
    </source>
</reference>
<sequence>MGSFDRASSFSSSSFTRVRTWPELVKAHGPPTLADQYAPDSSPSLTLTTTPNAKSGCGHRESNRDVDKVLVHSNQSYHGWRGCIYGVPRGIQLRHINWLGGFMKGTESRAQTFSSKSLGYMGSKLAVEEVNERPSARHEAFRG</sequence>
<comment type="caution">
    <text evidence="2">The sequence shown here is derived from an EMBL/GenBank/DDBJ whole genome shotgun (WGS) entry which is preliminary data.</text>
</comment>
<reference evidence="2" key="1">
    <citation type="submission" date="2020-06" db="EMBL/GenBank/DDBJ databases">
        <authorList>
            <person name="Li T."/>
            <person name="Hu X."/>
            <person name="Zhang T."/>
            <person name="Song X."/>
            <person name="Zhang H."/>
            <person name="Dai N."/>
            <person name="Sheng W."/>
            <person name="Hou X."/>
            <person name="Wei L."/>
        </authorList>
    </citation>
    <scope>NUCLEOTIDE SEQUENCE</scope>
    <source>
        <strain evidence="2">3651</strain>
        <tissue evidence="2">Leaf</tissue>
    </source>
</reference>
<feature type="region of interest" description="Disordered" evidence="1">
    <location>
        <begin position="30"/>
        <end position="64"/>
    </location>
</feature>
<evidence type="ECO:0000256" key="1">
    <source>
        <dbReference type="SAM" id="MobiDB-lite"/>
    </source>
</evidence>
<proteinExistence type="predicted"/>
<evidence type="ECO:0000313" key="2">
    <source>
        <dbReference type="EMBL" id="KAK4428953.1"/>
    </source>
</evidence>
<organism evidence="2 3">
    <name type="scientific">Sesamum alatum</name>
    <dbReference type="NCBI Taxonomy" id="300844"/>
    <lineage>
        <taxon>Eukaryota</taxon>
        <taxon>Viridiplantae</taxon>
        <taxon>Streptophyta</taxon>
        <taxon>Embryophyta</taxon>
        <taxon>Tracheophyta</taxon>
        <taxon>Spermatophyta</taxon>
        <taxon>Magnoliopsida</taxon>
        <taxon>eudicotyledons</taxon>
        <taxon>Gunneridae</taxon>
        <taxon>Pentapetalae</taxon>
        <taxon>asterids</taxon>
        <taxon>lamiids</taxon>
        <taxon>Lamiales</taxon>
        <taxon>Pedaliaceae</taxon>
        <taxon>Sesamum</taxon>
    </lineage>
</organism>
<gene>
    <name evidence="2" type="ORF">Salat_1195300</name>
</gene>
<keyword evidence="3" id="KW-1185">Reference proteome</keyword>
<dbReference type="AlphaFoldDB" id="A0AAE1YG45"/>
<accession>A0AAE1YG45</accession>
<name>A0AAE1YG45_9LAMI</name>